<comment type="caution">
    <text evidence="2">The sequence shown here is derived from an EMBL/GenBank/DDBJ whole genome shotgun (WGS) entry which is preliminary data.</text>
</comment>
<name>A0ABR9EBM6_9GAMM</name>
<dbReference type="InterPro" id="IPR004675">
    <property type="entry name" value="AhpD_core"/>
</dbReference>
<dbReference type="Proteomes" id="UP000615755">
    <property type="component" value="Unassembled WGS sequence"/>
</dbReference>
<dbReference type="RefSeq" id="WP_192507657.1">
    <property type="nucleotide sequence ID" value="NZ_AQGV01000012.1"/>
</dbReference>
<organism evidence="2 3">
    <name type="scientific">Pseudoalteromonas aurantia 208</name>
    <dbReference type="NCBI Taxonomy" id="1314867"/>
    <lineage>
        <taxon>Bacteria</taxon>
        <taxon>Pseudomonadati</taxon>
        <taxon>Pseudomonadota</taxon>
        <taxon>Gammaproteobacteria</taxon>
        <taxon>Alteromonadales</taxon>
        <taxon>Pseudoalteromonadaceae</taxon>
        <taxon>Pseudoalteromonas</taxon>
    </lineage>
</organism>
<evidence type="ECO:0000313" key="3">
    <source>
        <dbReference type="Proteomes" id="UP000615755"/>
    </source>
</evidence>
<protein>
    <recommendedName>
        <fullName evidence="1">Carboxymuconolactone decarboxylase-like domain-containing protein</fullName>
    </recommendedName>
</protein>
<dbReference type="Pfam" id="PF02627">
    <property type="entry name" value="CMD"/>
    <property type="match status" value="1"/>
</dbReference>
<feature type="domain" description="Carboxymuconolactone decarboxylase-like" evidence="1">
    <location>
        <begin position="21"/>
        <end position="97"/>
    </location>
</feature>
<dbReference type="EMBL" id="AQGV01000012">
    <property type="protein sequence ID" value="MBE0368365.1"/>
    <property type="molecule type" value="Genomic_DNA"/>
</dbReference>
<dbReference type="PANTHER" id="PTHR34846">
    <property type="entry name" value="4-CARBOXYMUCONOLACTONE DECARBOXYLASE FAMILY PROTEIN (AFU_ORTHOLOGUE AFUA_6G11590)"/>
    <property type="match status" value="1"/>
</dbReference>
<dbReference type="SUPFAM" id="SSF69118">
    <property type="entry name" value="AhpD-like"/>
    <property type="match status" value="1"/>
</dbReference>
<dbReference type="InterPro" id="IPR003779">
    <property type="entry name" value="CMD-like"/>
</dbReference>
<evidence type="ECO:0000313" key="2">
    <source>
        <dbReference type="EMBL" id="MBE0368365.1"/>
    </source>
</evidence>
<dbReference type="PANTHER" id="PTHR34846:SF10">
    <property type="entry name" value="CYTOPLASMIC PROTEIN"/>
    <property type="match status" value="1"/>
</dbReference>
<dbReference type="InterPro" id="IPR029032">
    <property type="entry name" value="AhpD-like"/>
</dbReference>
<keyword evidence="3" id="KW-1185">Reference proteome</keyword>
<proteinExistence type="predicted"/>
<evidence type="ECO:0000259" key="1">
    <source>
        <dbReference type="Pfam" id="PF02627"/>
    </source>
</evidence>
<gene>
    <name evidence="2" type="ORF">PAUR_a1948</name>
</gene>
<accession>A0ABR9EBM6</accession>
<sequence>MIAINYYKLAPNAVEILLEQEAYLKTAFGDSKSLNLLLWDLIKMRVSQINQCAYCIDMHSKSAISNGESIERLFALSAWQASSLFSEKEQAILKWAELITANQDIDGIELVNLQRHLDKRAICDLTFAINAINSWNRIARVFKPEI</sequence>
<reference evidence="2 3" key="1">
    <citation type="submission" date="2015-03" db="EMBL/GenBank/DDBJ databases">
        <title>Genome sequence of Pseudoalteromonas aurantia.</title>
        <authorList>
            <person name="Xie B.-B."/>
            <person name="Rong J.-C."/>
            <person name="Qin Q.-L."/>
            <person name="Zhang Y.-Z."/>
        </authorList>
    </citation>
    <scope>NUCLEOTIDE SEQUENCE [LARGE SCALE GENOMIC DNA]</scope>
    <source>
        <strain evidence="2 3">208</strain>
    </source>
</reference>
<dbReference type="NCBIfam" id="TIGR00778">
    <property type="entry name" value="ahpD_dom"/>
    <property type="match status" value="1"/>
</dbReference>
<dbReference type="Gene3D" id="1.20.1290.10">
    <property type="entry name" value="AhpD-like"/>
    <property type="match status" value="1"/>
</dbReference>